<dbReference type="STRING" id="221109.gene:10733908"/>
<name>Q8EQM6_OCEIH</name>
<dbReference type="OrthoDB" id="2721839at2"/>
<proteinExistence type="predicted"/>
<evidence type="ECO:0000313" key="3">
    <source>
        <dbReference type="Proteomes" id="UP000000822"/>
    </source>
</evidence>
<dbReference type="HOGENOM" id="CLU_2494831_0_0_9"/>
<protein>
    <submittedName>
        <fullName evidence="2">Uncharacterized protein</fullName>
    </submittedName>
</protein>
<reference evidence="2 3" key="2">
    <citation type="journal article" date="2002" name="Nucleic Acids Res.">
        <title>Genome sequence of Oceanobacillus iheyensis isolated from the Iheya Ridge and its unexpected adaptive capabilities to extreme environments.</title>
        <authorList>
            <person name="Takami H."/>
            <person name="Takaki Y."/>
            <person name="Uchiyama I."/>
        </authorList>
    </citation>
    <scope>NUCLEOTIDE SEQUENCE [LARGE SCALE GENOMIC DNA]</scope>
    <source>
        <strain evidence="3">DSM 14371 / CIP 107618 / JCM 11309 / KCTC 3954 / HTE831</strain>
    </source>
</reference>
<dbReference type="eggNOG" id="ENOG50308R1">
    <property type="taxonomic scope" value="Bacteria"/>
</dbReference>
<reference evidence="2 3" key="1">
    <citation type="journal article" date="2001" name="FEMS Microbiol. Lett.">
        <title>Oceanobacillus iheyensis gen. nov., sp. nov., a deep-sea extremely halotolerant and alkaliphilic species isolated from a depth of 1050 m on the Iheya Ridge.</title>
        <authorList>
            <person name="Lu J."/>
            <person name="Nogi Y."/>
            <person name="Takami H."/>
        </authorList>
    </citation>
    <scope>NUCLEOTIDE SEQUENCE [LARGE SCALE GENOMIC DNA]</scope>
    <source>
        <strain evidence="3">DSM 14371 / CIP 107618 / JCM 11309 / KCTC 3954 / HTE831</strain>
    </source>
</reference>
<keyword evidence="3" id="KW-1185">Reference proteome</keyword>
<gene>
    <name evidence="2" type="ordered locus">OB1668</name>
</gene>
<evidence type="ECO:0000256" key="1">
    <source>
        <dbReference type="SAM" id="Phobius"/>
    </source>
</evidence>
<sequence>MSDKFYQRRWFYIPTAVIAMVLGIYYLTKYIDFLTLPFLCIILIIVTTLEVLETKNIKSKENILKLGSSGLLIVLALWYQITVFIL</sequence>
<keyword evidence="1" id="KW-1133">Transmembrane helix</keyword>
<dbReference type="EMBL" id="BA000028">
    <property type="protein sequence ID" value="BAC13624.1"/>
    <property type="molecule type" value="Genomic_DNA"/>
</dbReference>
<feature type="transmembrane region" description="Helical" evidence="1">
    <location>
        <begin position="33"/>
        <end position="52"/>
    </location>
</feature>
<feature type="transmembrane region" description="Helical" evidence="1">
    <location>
        <begin position="64"/>
        <end position="85"/>
    </location>
</feature>
<keyword evidence="1" id="KW-0472">Membrane</keyword>
<organism evidence="2 3">
    <name type="scientific">Oceanobacillus iheyensis (strain DSM 14371 / CIP 107618 / JCM 11309 / KCTC 3954 / HTE831)</name>
    <dbReference type="NCBI Taxonomy" id="221109"/>
    <lineage>
        <taxon>Bacteria</taxon>
        <taxon>Bacillati</taxon>
        <taxon>Bacillota</taxon>
        <taxon>Bacilli</taxon>
        <taxon>Bacillales</taxon>
        <taxon>Bacillaceae</taxon>
        <taxon>Oceanobacillus</taxon>
    </lineage>
</organism>
<accession>Q8EQM6</accession>
<feature type="transmembrane region" description="Helical" evidence="1">
    <location>
        <begin position="9"/>
        <end position="27"/>
    </location>
</feature>
<dbReference type="AlphaFoldDB" id="Q8EQM6"/>
<dbReference type="RefSeq" id="WP_011066069.1">
    <property type="nucleotide sequence ID" value="NC_004193.1"/>
</dbReference>
<evidence type="ECO:0000313" key="2">
    <source>
        <dbReference type="EMBL" id="BAC13624.1"/>
    </source>
</evidence>
<keyword evidence="1" id="KW-0812">Transmembrane</keyword>
<dbReference type="Proteomes" id="UP000000822">
    <property type="component" value="Chromosome"/>
</dbReference>
<dbReference type="KEGG" id="oih:OB1668"/>